<name>A0ABQ9GMK1_9NEOP</name>
<reference evidence="1 2" key="1">
    <citation type="submission" date="2023-02" db="EMBL/GenBank/DDBJ databases">
        <title>LHISI_Scaffold_Assembly.</title>
        <authorList>
            <person name="Stuart O.P."/>
            <person name="Cleave R."/>
            <person name="Magrath M.J.L."/>
            <person name="Mikheyev A.S."/>
        </authorList>
    </citation>
    <scope>NUCLEOTIDE SEQUENCE [LARGE SCALE GENOMIC DNA]</scope>
    <source>
        <strain evidence="1">Daus_M_001</strain>
        <tissue evidence="1">Leg muscle</tissue>
    </source>
</reference>
<dbReference type="Proteomes" id="UP001159363">
    <property type="component" value="Chromosome 10"/>
</dbReference>
<keyword evidence="2" id="KW-1185">Reference proteome</keyword>
<comment type="caution">
    <text evidence="1">The sequence shown here is derived from an EMBL/GenBank/DDBJ whole genome shotgun (WGS) entry which is preliminary data.</text>
</comment>
<evidence type="ECO:0000313" key="1">
    <source>
        <dbReference type="EMBL" id="KAJ8873234.1"/>
    </source>
</evidence>
<gene>
    <name evidence="1" type="ORF">PR048_026868</name>
</gene>
<protein>
    <submittedName>
        <fullName evidence="1">Uncharacterized protein</fullName>
    </submittedName>
</protein>
<sequence>MVGVQFVGQPRATYELVVFLYMEVMCTVTQIGPTATIVKGRCVGLQVLCGVTISYPTAVHKVRVDNEWMLSKSVVALLTKDGQCIGYPHCVEAARDNTSECKTDPRWHVEWNLVAVVNKIRFTHHTFDTKLEIQFKMAAAFSAAQELSSLPLITSAYMYADYVVSSRGWMVLDQRGCHLHTPAIDTAPQKPVYRQPPPLPTLAQNAILAICPPPPTPAQSSFSADWRAALSKVVHPAINPMTQSSKPLQGHTDPSLYTSQEHVFRIPRELVCPCNPFSLSIQATWTSPASGGARINCVGEQVKGSYQELMVMCAELEQCKTASGREMWTRWSRRYNEKWFRKKPTPLPPNASLHCCAPPGMHHCQLSDRARRETDHFPSTTATASTPANTQVRIQLKPMVRNKHIKKGHGILNALINKLPFELYLPKYNYCGPGTKLAKCLA</sequence>
<organism evidence="1 2">
    <name type="scientific">Dryococelus australis</name>
    <dbReference type="NCBI Taxonomy" id="614101"/>
    <lineage>
        <taxon>Eukaryota</taxon>
        <taxon>Metazoa</taxon>
        <taxon>Ecdysozoa</taxon>
        <taxon>Arthropoda</taxon>
        <taxon>Hexapoda</taxon>
        <taxon>Insecta</taxon>
        <taxon>Pterygota</taxon>
        <taxon>Neoptera</taxon>
        <taxon>Polyneoptera</taxon>
        <taxon>Phasmatodea</taxon>
        <taxon>Verophasmatodea</taxon>
        <taxon>Anareolatae</taxon>
        <taxon>Phasmatidae</taxon>
        <taxon>Eurycanthinae</taxon>
        <taxon>Dryococelus</taxon>
    </lineage>
</organism>
<evidence type="ECO:0000313" key="2">
    <source>
        <dbReference type="Proteomes" id="UP001159363"/>
    </source>
</evidence>
<proteinExistence type="predicted"/>
<dbReference type="EMBL" id="JARBHB010000011">
    <property type="protein sequence ID" value="KAJ8873234.1"/>
    <property type="molecule type" value="Genomic_DNA"/>
</dbReference>
<accession>A0ABQ9GMK1</accession>